<comment type="caution">
    <text evidence="3">The sequence shown here is derived from an EMBL/GenBank/DDBJ whole genome shotgun (WGS) entry which is preliminary data.</text>
</comment>
<evidence type="ECO:0000313" key="4">
    <source>
        <dbReference type="Proteomes" id="UP001500936"/>
    </source>
</evidence>
<reference evidence="4" key="1">
    <citation type="journal article" date="2019" name="Int. J. Syst. Evol. Microbiol.">
        <title>The Global Catalogue of Microorganisms (GCM) 10K type strain sequencing project: providing services to taxonomists for standard genome sequencing and annotation.</title>
        <authorList>
            <consortium name="The Broad Institute Genomics Platform"/>
            <consortium name="The Broad Institute Genome Sequencing Center for Infectious Disease"/>
            <person name="Wu L."/>
            <person name="Ma J."/>
        </authorList>
    </citation>
    <scope>NUCLEOTIDE SEQUENCE [LARGE SCALE GENOMIC DNA]</scope>
    <source>
        <strain evidence="4">JCM 17925</strain>
    </source>
</reference>
<dbReference type="RefSeq" id="WP_345270709.1">
    <property type="nucleotide sequence ID" value="NZ_BAABHB010000014.1"/>
</dbReference>
<comment type="similarity">
    <text evidence="1">Belongs to the transglycosylase Slt family.</text>
</comment>
<name>A0ABP8KVG4_9BACT</name>
<evidence type="ECO:0000313" key="3">
    <source>
        <dbReference type="EMBL" id="GAA4417070.1"/>
    </source>
</evidence>
<evidence type="ECO:0000256" key="1">
    <source>
        <dbReference type="ARBA" id="ARBA00007734"/>
    </source>
</evidence>
<gene>
    <name evidence="3" type="ORF">GCM10023187_49220</name>
</gene>
<dbReference type="InterPro" id="IPR008258">
    <property type="entry name" value="Transglycosylase_SLT_dom_1"/>
</dbReference>
<dbReference type="Gene3D" id="1.10.530.10">
    <property type="match status" value="1"/>
</dbReference>
<dbReference type="CDD" id="cd16894">
    <property type="entry name" value="MltD-like"/>
    <property type="match status" value="1"/>
</dbReference>
<dbReference type="Proteomes" id="UP001500936">
    <property type="component" value="Unassembled WGS sequence"/>
</dbReference>
<accession>A0ABP8KVG4</accession>
<dbReference type="InterPro" id="IPR023346">
    <property type="entry name" value="Lysozyme-like_dom_sf"/>
</dbReference>
<dbReference type="EMBL" id="BAABHB010000014">
    <property type="protein sequence ID" value="GAA4417070.1"/>
    <property type="molecule type" value="Genomic_DNA"/>
</dbReference>
<sequence>MIAALTTNAAQNTALYFIRQRAFHLFPLIEPVLAQYGIPADFKFLPLAESALQNQAVSPKGAAGYWQLMPATARELGLTVAPNLDERRNLTKATVAVCRYLKRLHKRLHSWTLVAAAYNGGMTRIRWQMQQQPQDSYYHLQLPQETSQYLYRILAYKELLTNPQVYSPVLSPEVLTYLTCPLPQQTCSLDVNGNLVITRQSPDQTATLRWGPRSASSLLSVLSDTQQWLADVLRVMDDPKAGWTTEHANLPFPKLMCLMVLSFRRPRLLQRNRAISRREILNWEWV</sequence>
<dbReference type="PANTHER" id="PTHR37423:SF2">
    <property type="entry name" value="MEMBRANE-BOUND LYTIC MUREIN TRANSGLYCOSYLASE C"/>
    <property type="match status" value="1"/>
</dbReference>
<organism evidence="3 4">
    <name type="scientific">Nibrella viscosa</name>
    <dbReference type="NCBI Taxonomy" id="1084524"/>
    <lineage>
        <taxon>Bacteria</taxon>
        <taxon>Pseudomonadati</taxon>
        <taxon>Bacteroidota</taxon>
        <taxon>Cytophagia</taxon>
        <taxon>Cytophagales</taxon>
        <taxon>Spirosomataceae</taxon>
        <taxon>Nibrella</taxon>
    </lineage>
</organism>
<dbReference type="PANTHER" id="PTHR37423">
    <property type="entry name" value="SOLUBLE LYTIC MUREIN TRANSGLYCOSYLASE-RELATED"/>
    <property type="match status" value="1"/>
</dbReference>
<keyword evidence="4" id="KW-1185">Reference proteome</keyword>
<proteinExistence type="inferred from homology"/>
<feature type="domain" description="Transglycosylase SLT" evidence="2">
    <location>
        <begin position="42"/>
        <end position="136"/>
    </location>
</feature>
<protein>
    <recommendedName>
        <fullName evidence="2">Transglycosylase SLT domain-containing protein</fullName>
    </recommendedName>
</protein>
<dbReference type="SUPFAM" id="SSF53955">
    <property type="entry name" value="Lysozyme-like"/>
    <property type="match status" value="1"/>
</dbReference>
<evidence type="ECO:0000259" key="2">
    <source>
        <dbReference type="Pfam" id="PF01464"/>
    </source>
</evidence>
<dbReference type="Pfam" id="PF01464">
    <property type="entry name" value="SLT"/>
    <property type="match status" value="1"/>
</dbReference>